<evidence type="ECO:0000313" key="6">
    <source>
        <dbReference type="Proteomes" id="UP000253891"/>
    </source>
</evidence>
<dbReference type="Proteomes" id="UP000253891">
    <property type="component" value="Unassembled WGS sequence"/>
</dbReference>
<accession>A0A0K8MK31</accession>
<reference evidence="5 6" key="1">
    <citation type="journal article" date="2015" name="BMC Genomics">
        <title>Comparative genomics of Fructobacillus spp. and Leuconostoc spp. reveals niche-specific evolution of Fructobacillus spp.</title>
        <authorList>
            <person name="Endo A."/>
            <person name="Tanizawa Y."/>
            <person name="Tanaka N."/>
            <person name="Maeno S."/>
            <person name="Kumar H."/>
            <person name="Shiwa Y."/>
            <person name="Okada S."/>
            <person name="Yoshikawa H."/>
            <person name="Dicks L."/>
            <person name="Nakagawa J."/>
            <person name="Arita M."/>
        </authorList>
    </citation>
    <scope>NUCLEOTIDE SEQUENCE [LARGE SCALE GENOMIC DNA]</scope>
    <source>
        <strain evidence="5 6">JCM 12225</strain>
    </source>
</reference>
<keyword evidence="1" id="KW-0963">Cytoplasm</keyword>
<protein>
    <submittedName>
        <fullName evidence="5">Histidine--tRNA ligase</fullName>
    </submittedName>
</protein>
<evidence type="ECO:0000256" key="2">
    <source>
        <dbReference type="ARBA" id="ARBA00022840"/>
    </source>
</evidence>
<keyword evidence="2" id="KW-0067">ATP-binding</keyword>
<keyword evidence="2" id="KW-0547">Nucleotide-binding</keyword>
<dbReference type="GO" id="GO:0005524">
    <property type="term" value="F:ATP binding"/>
    <property type="evidence" value="ECO:0007669"/>
    <property type="project" value="UniProtKB-KW"/>
</dbReference>
<organism evidence="5 6">
    <name type="scientific">Fructobacillus ficulneus</name>
    <dbReference type="NCBI Taxonomy" id="157463"/>
    <lineage>
        <taxon>Bacteria</taxon>
        <taxon>Bacillati</taxon>
        <taxon>Bacillota</taxon>
        <taxon>Bacilli</taxon>
        <taxon>Lactobacillales</taxon>
        <taxon>Lactobacillaceae</taxon>
        <taxon>Fructobacillus</taxon>
    </lineage>
</organism>
<gene>
    <name evidence="5" type="primary">hisS</name>
    <name evidence="5" type="ORF">FFIC_282540</name>
</gene>
<keyword evidence="5" id="KW-0436">Ligase</keyword>
<proteinExistence type="predicted"/>
<evidence type="ECO:0000256" key="1">
    <source>
        <dbReference type="ARBA" id="ARBA00022490"/>
    </source>
</evidence>
<dbReference type="Pfam" id="PF03129">
    <property type="entry name" value="HGTP_anticodon"/>
    <property type="match status" value="1"/>
</dbReference>
<sequence>MRDLGYSADLDFAGRSVKAQFKAANRRQARFVITLGDEEVQTGQVKVKDMQTGNQADLNLGQLDLDLPAVIEALVAEEEK</sequence>
<dbReference type="EMBL" id="DF968005">
    <property type="protein sequence ID" value="GAP00240.1"/>
    <property type="molecule type" value="Genomic_DNA"/>
</dbReference>
<dbReference type="Gene3D" id="3.40.50.800">
    <property type="entry name" value="Anticodon-binding domain"/>
    <property type="match status" value="1"/>
</dbReference>
<dbReference type="GO" id="GO:0006418">
    <property type="term" value="P:tRNA aminoacylation for protein translation"/>
    <property type="evidence" value="ECO:0007669"/>
    <property type="project" value="UniProtKB-ARBA"/>
</dbReference>
<keyword evidence="3" id="KW-0030">Aminoacyl-tRNA synthetase</keyword>
<evidence type="ECO:0000313" key="5">
    <source>
        <dbReference type="EMBL" id="GAP00240.1"/>
    </source>
</evidence>
<dbReference type="STRING" id="157463.GCA_001047075_01140"/>
<dbReference type="SUPFAM" id="SSF52954">
    <property type="entry name" value="Class II aaRS ABD-related"/>
    <property type="match status" value="1"/>
</dbReference>
<evidence type="ECO:0000256" key="3">
    <source>
        <dbReference type="ARBA" id="ARBA00023146"/>
    </source>
</evidence>
<dbReference type="InterPro" id="IPR036621">
    <property type="entry name" value="Anticodon-bd_dom_sf"/>
</dbReference>
<dbReference type="GO" id="GO:0004812">
    <property type="term" value="F:aminoacyl-tRNA ligase activity"/>
    <property type="evidence" value="ECO:0007669"/>
    <property type="project" value="UniProtKB-KW"/>
</dbReference>
<dbReference type="AlphaFoldDB" id="A0A0K8MK31"/>
<evidence type="ECO:0000259" key="4">
    <source>
        <dbReference type="Pfam" id="PF03129"/>
    </source>
</evidence>
<feature type="domain" description="Anticodon-binding" evidence="4">
    <location>
        <begin position="2"/>
        <end position="63"/>
    </location>
</feature>
<name>A0A0K8MK31_9LACO</name>
<keyword evidence="6" id="KW-1185">Reference proteome</keyword>
<dbReference type="InterPro" id="IPR004154">
    <property type="entry name" value="Anticodon-bd"/>
</dbReference>